<feature type="chain" id="PRO_5047416382" evidence="4">
    <location>
        <begin position="22"/>
        <end position="291"/>
    </location>
</feature>
<proteinExistence type="predicted"/>
<evidence type="ECO:0000256" key="2">
    <source>
        <dbReference type="ARBA" id="ARBA00022475"/>
    </source>
</evidence>
<organism evidence="5 6">
    <name type="scientific">Bacteriovorax antarcticus</name>
    <dbReference type="NCBI Taxonomy" id="3088717"/>
    <lineage>
        <taxon>Bacteria</taxon>
        <taxon>Pseudomonadati</taxon>
        <taxon>Bdellovibrionota</taxon>
        <taxon>Bacteriovoracia</taxon>
        <taxon>Bacteriovoracales</taxon>
        <taxon>Bacteriovoracaceae</taxon>
        <taxon>Bacteriovorax</taxon>
    </lineage>
</organism>
<dbReference type="Pfam" id="PF06977">
    <property type="entry name" value="SdiA-regulated"/>
    <property type="match status" value="1"/>
</dbReference>
<evidence type="ECO:0000313" key="5">
    <source>
        <dbReference type="EMBL" id="MEA9355398.1"/>
    </source>
</evidence>
<feature type="signal peptide" evidence="4">
    <location>
        <begin position="1"/>
        <end position="21"/>
    </location>
</feature>
<keyword evidence="3" id="KW-0472">Membrane</keyword>
<gene>
    <name evidence="5" type="ORF">SHI21_04265</name>
</gene>
<name>A0ABU5VQT6_9BACT</name>
<keyword evidence="2" id="KW-1003">Cell membrane</keyword>
<evidence type="ECO:0000256" key="3">
    <source>
        <dbReference type="ARBA" id="ARBA00023136"/>
    </source>
</evidence>
<sequence length="291" mass="32991">MKFALFIIFAALLAQTSLSFAFENIELKSEFKELSFIKNGKNPSDLSGVTWSPETRSYFLILNKLGLVYETDENFSLKRTITITGIGDSEEIVFLGMQESEGHNYPEVAISEESGLISILTITEKNFYDTAKDAHQFTINVDNENWGNKGIEGLAYDKVNKVFYAAKEIKPMAIFKFQRPVDSSIKKVKPTLLFSDIQLKKHISDISGLFFNQETKRLMILSHESYCLLDMQEDGKLVSKYNLSTYISKKLFSSLKSQFEGVSIGKDGDLVLTSEPYHYQQFDLSGSSLNY</sequence>
<dbReference type="Proteomes" id="UP001302274">
    <property type="component" value="Unassembled WGS sequence"/>
</dbReference>
<evidence type="ECO:0000256" key="1">
    <source>
        <dbReference type="ARBA" id="ARBA00004236"/>
    </source>
</evidence>
<dbReference type="SUPFAM" id="SSF50956">
    <property type="entry name" value="Thermostable phytase (3-phytase)"/>
    <property type="match status" value="1"/>
</dbReference>
<protein>
    <submittedName>
        <fullName evidence="5">SdiA-regulated domain-containing protein</fullName>
    </submittedName>
</protein>
<evidence type="ECO:0000256" key="4">
    <source>
        <dbReference type="SAM" id="SignalP"/>
    </source>
</evidence>
<comment type="caution">
    <text evidence="5">The sequence shown here is derived from an EMBL/GenBank/DDBJ whole genome shotgun (WGS) entry which is preliminary data.</text>
</comment>
<dbReference type="RefSeq" id="WP_323574908.1">
    <property type="nucleotide sequence ID" value="NZ_JAYGJQ010000001.1"/>
</dbReference>
<dbReference type="EMBL" id="JAYGJQ010000001">
    <property type="protein sequence ID" value="MEA9355398.1"/>
    <property type="molecule type" value="Genomic_DNA"/>
</dbReference>
<keyword evidence="6" id="KW-1185">Reference proteome</keyword>
<keyword evidence="4" id="KW-0732">Signal</keyword>
<accession>A0ABU5VQT6</accession>
<evidence type="ECO:0000313" key="6">
    <source>
        <dbReference type="Proteomes" id="UP001302274"/>
    </source>
</evidence>
<reference evidence="5 6" key="1">
    <citation type="submission" date="2023-11" db="EMBL/GenBank/DDBJ databases">
        <title>A Novel Polar Bacteriovorax (B. antarcticus) Isolated from the Biocrust in Antarctica.</title>
        <authorList>
            <person name="Mun W."/>
            <person name="Choi S.Y."/>
            <person name="Mitchell R.J."/>
        </authorList>
    </citation>
    <scope>NUCLEOTIDE SEQUENCE [LARGE SCALE GENOMIC DNA]</scope>
    <source>
        <strain evidence="5 6">PP10</strain>
    </source>
</reference>
<dbReference type="InterPro" id="IPR009722">
    <property type="entry name" value="YjiK/CarP"/>
</dbReference>
<comment type="subcellular location">
    <subcellularLocation>
        <location evidence="1">Cell membrane</location>
    </subcellularLocation>
</comment>